<organism evidence="2 3">
    <name type="scientific">Marinobacter qingdaonensis</name>
    <dbReference type="NCBI Taxonomy" id="3108486"/>
    <lineage>
        <taxon>Bacteria</taxon>
        <taxon>Pseudomonadati</taxon>
        <taxon>Pseudomonadota</taxon>
        <taxon>Gammaproteobacteria</taxon>
        <taxon>Pseudomonadales</taxon>
        <taxon>Marinobacteraceae</taxon>
        <taxon>Marinobacter</taxon>
    </lineage>
</organism>
<name>A0ABU5P288_9GAMM</name>
<dbReference type="InterPro" id="IPR005586">
    <property type="entry name" value="ABC_trans_aux"/>
</dbReference>
<accession>A0ABU5P288</accession>
<keyword evidence="2" id="KW-0449">Lipoprotein</keyword>
<evidence type="ECO:0000313" key="3">
    <source>
        <dbReference type="Proteomes" id="UP001305746"/>
    </source>
</evidence>
<comment type="caution">
    <text evidence="2">The sequence shown here is derived from an EMBL/GenBank/DDBJ whole genome shotgun (WGS) entry which is preliminary data.</text>
</comment>
<evidence type="ECO:0000313" key="2">
    <source>
        <dbReference type="EMBL" id="MEA1082188.1"/>
    </source>
</evidence>
<reference evidence="2 3" key="1">
    <citation type="submission" date="2023-12" db="EMBL/GenBank/DDBJ databases">
        <title>Marinobacter qingdaonensis sp. nov., isolated from the intertidal sediment of Qingdao, PR China.</title>
        <authorList>
            <person name="Li Y."/>
        </authorList>
    </citation>
    <scope>NUCLEOTIDE SEQUENCE [LARGE SCALE GENOMIC DNA]</scope>
    <source>
        <strain evidence="2 3">ASW11-75</strain>
    </source>
</reference>
<evidence type="ECO:0000259" key="1">
    <source>
        <dbReference type="Pfam" id="PF03886"/>
    </source>
</evidence>
<sequence length="204" mass="22600">MRQSANRWALVAVLAGLVTGCTLFPSPEPPRVMDFSVPEPEFRAQETQALSVRVELPYASDPINSNRILAKPNPFEFQVYDEVRWRDTIPVVIRDLLIRTLRASNGFAHVISDSNPADADWTLVSELASFHTENNDSQVKAVIQLHGQMIDNRSRKTLCAESFQAREPTPGASIEQVVAAFGKAGEQLANAVARWASACRRSKP</sequence>
<dbReference type="Gene3D" id="3.40.50.10610">
    <property type="entry name" value="ABC-type transport auxiliary lipoprotein component"/>
    <property type="match status" value="1"/>
</dbReference>
<dbReference type="RefSeq" id="WP_322856620.1">
    <property type="nucleotide sequence ID" value="NZ_JAYDCJ010000003.1"/>
</dbReference>
<dbReference type="Proteomes" id="UP001305746">
    <property type="component" value="Unassembled WGS sequence"/>
</dbReference>
<keyword evidence="3" id="KW-1185">Reference proteome</keyword>
<feature type="domain" description="ABC-type transport auxiliary lipoprotein component" evidence="1">
    <location>
        <begin position="42"/>
        <end position="193"/>
    </location>
</feature>
<protein>
    <submittedName>
        <fullName evidence="2">ABC-type transport auxiliary lipoprotein family protein</fullName>
    </submittedName>
</protein>
<dbReference type="PROSITE" id="PS51257">
    <property type="entry name" value="PROKAR_LIPOPROTEIN"/>
    <property type="match status" value="1"/>
</dbReference>
<dbReference type="Pfam" id="PF03886">
    <property type="entry name" value="ABC_trans_aux"/>
    <property type="match status" value="1"/>
</dbReference>
<gene>
    <name evidence="2" type="ORF">U5822_16055</name>
</gene>
<proteinExistence type="predicted"/>
<dbReference type="EMBL" id="JAYDCJ010000003">
    <property type="protein sequence ID" value="MEA1082188.1"/>
    <property type="molecule type" value="Genomic_DNA"/>
</dbReference>
<dbReference type="SUPFAM" id="SSF159594">
    <property type="entry name" value="XCC0632-like"/>
    <property type="match status" value="1"/>
</dbReference>